<feature type="domain" description="FAD-binding FR-type" evidence="1">
    <location>
        <begin position="1"/>
        <end position="105"/>
    </location>
</feature>
<dbReference type="SUPFAM" id="SSF63380">
    <property type="entry name" value="Riboflavin synthase domain-like"/>
    <property type="match status" value="1"/>
</dbReference>
<dbReference type="PRINTS" id="PR00409">
    <property type="entry name" value="PHDIOXRDTASE"/>
</dbReference>
<organism evidence="2 3">
    <name type="scientific">Actinoplanes lutulentus</name>
    <dbReference type="NCBI Taxonomy" id="1287878"/>
    <lineage>
        <taxon>Bacteria</taxon>
        <taxon>Bacillati</taxon>
        <taxon>Actinomycetota</taxon>
        <taxon>Actinomycetes</taxon>
        <taxon>Micromonosporales</taxon>
        <taxon>Micromonosporaceae</taxon>
        <taxon>Actinoplanes</taxon>
    </lineage>
</organism>
<dbReference type="PANTHER" id="PTHR30157">
    <property type="entry name" value="FERRIC REDUCTASE, NADPH-DEPENDENT"/>
    <property type="match status" value="1"/>
</dbReference>
<dbReference type="Pfam" id="PF08021">
    <property type="entry name" value="FAD_binding_9"/>
    <property type="match status" value="1"/>
</dbReference>
<dbReference type="CDD" id="cd06193">
    <property type="entry name" value="siderophore_interacting"/>
    <property type="match status" value="1"/>
</dbReference>
<name>A0A327Z9F0_9ACTN</name>
<evidence type="ECO:0000259" key="1">
    <source>
        <dbReference type="PROSITE" id="PS51384"/>
    </source>
</evidence>
<evidence type="ECO:0000313" key="3">
    <source>
        <dbReference type="Proteomes" id="UP000249341"/>
    </source>
</evidence>
<dbReference type="Gene3D" id="3.40.50.80">
    <property type="entry name" value="Nucleotide-binding domain of ferredoxin-NADP reductase (FNR) module"/>
    <property type="match status" value="1"/>
</dbReference>
<proteinExistence type="predicted"/>
<protein>
    <submittedName>
        <fullName evidence="2">NADPH-dependent ferric siderophore reductase</fullName>
    </submittedName>
</protein>
<dbReference type="InterPro" id="IPR039374">
    <property type="entry name" value="SIP_fam"/>
</dbReference>
<dbReference type="Gene3D" id="2.40.30.10">
    <property type="entry name" value="Translation factors"/>
    <property type="match status" value="1"/>
</dbReference>
<dbReference type="PROSITE" id="PS51384">
    <property type="entry name" value="FAD_FR"/>
    <property type="match status" value="1"/>
</dbReference>
<dbReference type="InterPro" id="IPR013113">
    <property type="entry name" value="SIP_FAD-bd"/>
</dbReference>
<comment type="caution">
    <text evidence="2">The sequence shown here is derived from an EMBL/GenBank/DDBJ whole genome shotgun (WGS) entry which is preliminary data.</text>
</comment>
<dbReference type="AlphaFoldDB" id="A0A327Z9F0"/>
<gene>
    <name evidence="2" type="ORF">B0I29_109108</name>
</gene>
<dbReference type="PANTHER" id="PTHR30157:SF0">
    <property type="entry name" value="NADPH-DEPENDENT FERRIC-CHELATE REDUCTASE"/>
    <property type="match status" value="1"/>
</dbReference>
<dbReference type="Proteomes" id="UP000249341">
    <property type="component" value="Unassembled WGS sequence"/>
</dbReference>
<dbReference type="InterPro" id="IPR039261">
    <property type="entry name" value="FNR_nucleotide-bd"/>
</dbReference>
<dbReference type="GO" id="GO:0016491">
    <property type="term" value="F:oxidoreductase activity"/>
    <property type="evidence" value="ECO:0007669"/>
    <property type="project" value="InterPro"/>
</dbReference>
<dbReference type="InterPro" id="IPR017927">
    <property type="entry name" value="FAD-bd_FR_type"/>
</dbReference>
<evidence type="ECO:0000313" key="2">
    <source>
        <dbReference type="EMBL" id="RAK35635.1"/>
    </source>
</evidence>
<dbReference type="EMBL" id="QLMJ01000009">
    <property type="protein sequence ID" value="RAK35635.1"/>
    <property type="molecule type" value="Genomic_DNA"/>
</dbReference>
<dbReference type="RefSeq" id="WP_146616834.1">
    <property type="nucleotide sequence ID" value="NZ_JACHWI010000006.1"/>
</dbReference>
<dbReference type="OrthoDB" id="3745257at2"/>
<sequence length="235" mass="25149">MRQVLLTRVRAVADVNAHMREIELAGPDVPRLRPRPGAHLVVHVPDGDAVARRVYSIWRHDPRDASLTLRVAVHPAGGPGCAWARAVAAGDRITVEPPRSKITLAEQAAFHLFAGDETGAVPLLAMRAALPRAAPVAGVFASIGGDDEMPGFDGVPTLPWVHRGATSAVGSRTLLRAVQELELPQGAGVAYLAGESDTCRLIQRHLIEQRGWPRRSVLTQPQWTPDRPGFGAGPA</sequence>
<dbReference type="Pfam" id="PF04954">
    <property type="entry name" value="SIP"/>
    <property type="match status" value="1"/>
</dbReference>
<keyword evidence="3" id="KW-1185">Reference proteome</keyword>
<dbReference type="InterPro" id="IPR017938">
    <property type="entry name" value="Riboflavin_synthase-like_b-brl"/>
</dbReference>
<reference evidence="2 3" key="1">
    <citation type="submission" date="2018-06" db="EMBL/GenBank/DDBJ databases">
        <title>Genomic Encyclopedia of Type Strains, Phase III (KMG-III): the genomes of soil and plant-associated and newly described type strains.</title>
        <authorList>
            <person name="Whitman W."/>
        </authorList>
    </citation>
    <scope>NUCLEOTIDE SEQUENCE [LARGE SCALE GENOMIC DNA]</scope>
    <source>
        <strain evidence="2 3">CGMCC 4.7090</strain>
    </source>
</reference>
<accession>A0A327Z9F0</accession>
<dbReference type="InterPro" id="IPR007037">
    <property type="entry name" value="SIP_rossman_dom"/>
</dbReference>